<dbReference type="AlphaFoldDB" id="A0A1I3LMN8"/>
<dbReference type="SUPFAM" id="SSF49464">
    <property type="entry name" value="Carboxypeptidase regulatory domain-like"/>
    <property type="match status" value="1"/>
</dbReference>
<organism evidence="2 3">
    <name type="scientific">Olleya namhaensis</name>
    <dbReference type="NCBI Taxonomy" id="1144750"/>
    <lineage>
        <taxon>Bacteria</taxon>
        <taxon>Pseudomonadati</taxon>
        <taxon>Bacteroidota</taxon>
        <taxon>Flavobacteriia</taxon>
        <taxon>Flavobacteriales</taxon>
        <taxon>Flavobacteriaceae</taxon>
    </lineage>
</organism>
<accession>A0A1I3LMN8</accession>
<reference evidence="3" key="1">
    <citation type="submission" date="2016-10" db="EMBL/GenBank/DDBJ databases">
        <authorList>
            <person name="Varghese N."/>
            <person name="Submissions S."/>
        </authorList>
    </citation>
    <scope>NUCLEOTIDE SEQUENCE [LARGE SCALE GENOMIC DNA]</scope>
    <source>
        <strain evidence="3">DSM 28881</strain>
    </source>
</reference>
<dbReference type="InterPro" id="IPR008969">
    <property type="entry name" value="CarboxyPept-like_regulatory"/>
</dbReference>
<dbReference type="Gene3D" id="2.60.40.1120">
    <property type="entry name" value="Carboxypeptidase-like, regulatory domain"/>
    <property type="match status" value="1"/>
</dbReference>
<gene>
    <name evidence="2" type="ORF">SAMN05443431_102485</name>
</gene>
<protein>
    <submittedName>
        <fullName evidence="2">CarboxypepD_reg-like domain-containing protein</fullName>
    </submittedName>
</protein>
<feature type="chain" id="PRO_5011601048" evidence="1">
    <location>
        <begin position="20"/>
        <end position="345"/>
    </location>
</feature>
<dbReference type="STRING" id="1144750.SAMN05443431_102485"/>
<dbReference type="EMBL" id="FORM01000002">
    <property type="protein sequence ID" value="SFI85810.1"/>
    <property type="molecule type" value="Genomic_DNA"/>
</dbReference>
<dbReference type="Proteomes" id="UP000199559">
    <property type="component" value="Unassembled WGS sequence"/>
</dbReference>
<keyword evidence="3" id="KW-1185">Reference proteome</keyword>
<dbReference type="Pfam" id="PF13715">
    <property type="entry name" value="CarbopepD_reg_2"/>
    <property type="match status" value="1"/>
</dbReference>
<keyword evidence="1" id="KW-0732">Signal</keyword>
<proteinExistence type="predicted"/>
<name>A0A1I3LMN8_9FLAO</name>
<evidence type="ECO:0000256" key="1">
    <source>
        <dbReference type="SAM" id="SignalP"/>
    </source>
</evidence>
<sequence length="345" mass="39143">MSNKLVIVFAFFVNSIGFAQTFTGTILAADSNLPLPNVTVYFDGTTIGVITDMDGLFSITSNQNINVPLVASFIGYESQIINKDILQANPIIKLKPQTTNLEEVILSDDDWSRSKKLGYFTREFLGHSVYSKDCKITNLDNVRFRYSKVDQTMYAMADQPIIIINKYLGYKVEYNLIDFEIEFKSPPSGLNYVSKVLYSGTSVFSELSKKKTKKRYIQNRNVVYKTSLLYFMRSLAKNTLKQNGFRLFKRESADDSDPLFETTQTSVFRVVKSESDLKEVSFFDSNKVVVSFDNLEQAFLLPNAEDNIFYIDAFGIHSPVNSVLFGGVFGSNRIVSMLPINYNLE</sequence>
<evidence type="ECO:0000313" key="3">
    <source>
        <dbReference type="Proteomes" id="UP000199559"/>
    </source>
</evidence>
<evidence type="ECO:0000313" key="2">
    <source>
        <dbReference type="EMBL" id="SFI85810.1"/>
    </source>
</evidence>
<dbReference type="RefSeq" id="WP_090838227.1">
    <property type="nucleotide sequence ID" value="NZ_FORM01000002.1"/>
</dbReference>
<feature type="signal peptide" evidence="1">
    <location>
        <begin position="1"/>
        <end position="19"/>
    </location>
</feature>